<dbReference type="Proteomes" id="UP000002640">
    <property type="component" value="Unassembled WGS sequence"/>
</dbReference>
<name>G4ZXU6_PHYSP</name>
<dbReference type="RefSeq" id="XP_009532237.1">
    <property type="nucleotide sequence ID" value="XM_009533942.1"/>
</dbReference>
<keyword evidence="3" id="KW-1185">Reference proteome</keyword>
<dbReference type="EMBL" id="JH159157">
    <property type="protein sequence ID" value="EGZ11904.1"/>
    <property type="molecule type" value="Genomic_DNA"/>
</dbReference>
<evidence type="ECO:0000313" key="2">
    <source>
        <dbReference type="EMBL" id="EGZ11904.1"/>
    </source>
</evidence>
<dbReference type="AlphaFoldDB" id="G4ZXU6"/>
<organism evidence="2 3">
    <name type="scientific">Phytophthora sojae (strain P6497)</name>
    <name type="common">Soybean stem and root rot agent</name>
    <name type="synonym">Phytophthora megasperma f. sp. glycines</name>
    <dbReference type="NCBI Taxonomy" id="1094619"/>
    <lineage>
        <taxon>Eukaryota</taxon>
        <taxon>Sar</taxon>
        <taxon>Stramenopiles</taxon>
        <taxon>Oomycota</taxon>
        <taxon>Peronosporomycetes</taxon>
        <taxon>Peronosporales</taxon>
        <taxon>Peronosporaceae</taxon>
        <taxon>Phytophthora</taxon>
    </lineage>
</organism>
<reference evidence="2 3" key="1">
    <citation type="journal article" date="2006" name="Science">
        <title>Phytophthora genome sequences uncover evolutionary origins and mechanisms of pathogenesis.</title>
        <authorList>
            <person name="Tyler B.M."/>
            <person name="Tripathy S."/>
            <person name="Zhang X."/>
            <person name="Dehal P."/>
            <person name="Jiang R.H."/>
            <person name="Aerts A."/>
            <person name="Arredondo F.D."/>
            <person name="Baxter L."/>
            <person name="Bensasson D."/>
            <person name="Beynon J.L."/>
            <person name="Chapman J."/>
            <person name="Damasceno C.M."/>
            <person name="Dorrance A.E."/>
            <person name="Dou D."/>
            <person name="Dickerman A.W."/>
            <person name="Dubchak I.L."/>
            <person name="Garbelotto M."/>
            <person name="Gijzen M."/>
            <person name="Gordon S.G."/>
            <person name="Govers F."/>
            <person name="Grunwald N.J."/>
            <person name="Huang W."/>
            <person name="Ivors K.L."/>
            <person name="Jones R.W."/>
            <person name="Kamoun S."/>
            <person name="Krampis K."/>
            <person name="Lamour K.H."/>
            <person name="Lee M.K."/>
            <person name="McDonald W.H."/>
            <person name="Medina M."/>
            <person name="Meijer H.J."/>
            <person name="Nordberg E.K."/>
            <person name="Maclean D.J."/>
            <person name="Ospina-Giraldo M.D."/>
            <person name="Morris P.F."/>
            <person name="Phuntumart V."/>
            <person name="Putnam N.H."/>
            <person name="Rash S."/>
            <person name="Rose J.K."/>
            <person name="Sakihama Y."/>
            <person name="Salamov A.A."/>
            <person name="Savidor A."/>
            <person name="Scheuring C.F."/>
            <person name="Smith B.M."/>
            <person name="Sobral B.W."/>
            <person name="Terry A."/>
            <person name="Torto-Alalibo T.A."/>
            <person name="Win J."/>
            <person name="Xu Z."/>
            <person name="Zhang H."/>
            <person name="Grigoriev I.V."/>
            <person name="Rokhsar D.S."/>
            <person name="Boore J.L."/>
        </authorList>
    </citation>
    <scope>NUCLEOTIDE SEQUENCE [LARGE SCALE GENOMIC DNA]</scope>
    <source>
        <strain evidence="2 3">P6497</strain>
    </source>
</reference>
<dbReference type="GeneID" id="20638057"/>
<protein>
    <submittedName>
        <fullName evidence="2">Uncharacterized protein</fullName>
    </submittedName>
</protein>
<evidence type="ECO:0000313" key="3">
    <source>
        <dbReference type="Proteomes" id="UP000002640"/>
    </source>
</evidence>
<proteinExistence type="predicted"/>
<evidence type="ECO:0000256" key="1">
    <source>
        <dbReference type="SAM" id="MobiDB-lite"/>
    </source>
</evidence>
<accession>G4ZXU6</accession>
<feature type="region of interest" description="Disordered" evidence="1">
    <location>
        <begin position="156"/>
        <end position="181"/>
    </location>
</feature>
<gene>
    <name evidence="2" type="ORF">PHYSODRAFT_250534</name>
</gene>
<dbReference type="KEGG" id="psoj:PHYSODRAFT_250534"/>
<sequence>MAAAIAFDKNLSLWRVKVALAARKLLSLGRAFEVEYSLPSEAVDELKFLNFGLRVAAVVGSHVFQVSETTSEPPRFPMECKDSVAGRSTYSHPICTIEAGDYLVGIGTGDRLKEVAQDVATLGAEASVKQEQSKSGKKTVVFRFVRMEATQNSSKKRVTFAPDVKGSTPEAQRYDAPKAPKPKIAGVGESRVYLRTLLGSNIVQSLQQIPLSEVLKDQEIRLSEELKHATDTEVAEHQKLYGEMMEYLKSEYGFCKANCTRDVKDDVFNYLIDKNIVRVSLNIGDGVV</sequence>
<dbReference type="InParanoid" id="G4ZXU6"/>